<reference evidence="1 2" key="1">
    <citation type="submission" date="2023-04" db="EMBL/GenBank/DDBJ databases">
        <title>A novel bacteria isolated from coastal sediment.</title>
        <authorList>
            <person name="Liu X.-J."/>
            <person name="Du Z.-J."/>
        </authorList>
    </citation>
    <scope>NUCLEOTIDE SEQUENCE [LARGE SCALE GENOMIC DNA]</scope>
    <source>
        <strain evidence="1 2">SDUM461003</strain>
    </source>
</reference>
<dbReference type="EMBL" id="JARXHW010000048">
    <property type="protein sequence ID" value="MDQ8209020.1"/>
    <property type="molecule type" value="Genomic_DNA"/>
</dbReference>
<evidence type="ECO:0000313" key="2">
    <source>
        <dbReference type="Proteomes" id="UP001225316"/>
    </source>
</evidence>
<evidence type="ECO:0008006" key="3">
    <source>
        <dbReference type="Google" id="ProtNLM"/>
    </source>
</evidence>
<accession>A0ABU1AY06</accession>
<gene>
    <name evidence="1" type="ORF">QEH52_15955</name>
</gene>
<keyword evidence="2" id="KW-1185">Reference proteome</keyword>
<sequence>MFLPSCLFALVIALLLSLGTLSAAREVPAFGAEIIERLIAPETRSQAFREVQIAREAEPARHDWRALPMAAFELYHQNILVTECPQRAGEPLYMVSYRWDHASYSRYFSKHRSIRSSGFAPVENAHKPQALVKSEGRFSNWLPAAQNPDLSLPPEGEMEERVIVFLTDQGELVRPFDGDNMTEGDVFKDLNQDGRYERVYSSNFGVYDKRAGEPDIRVQALRVEAVDVQSERLLYVLFNWHSSKSELVPTWGWAVRDLDHDGLDEIVLGPIADEDAEPEVKVVYRWKSEQGQYVGPQGSYDDHYLLLDPKVELWDELHRVKAEGGLRYEALAAANAPKIPEADVLAVPYDWRGREPYRHRSLAGASDADLLQFMCGWSVVKPPPTGEVDPGGTASQSSIAVASDSSHRFEFKQAWRELDPRAAMFTFVENNQGPVHRDQYTLYYPTHLKQAEPADWVVFSSRQGPGVEALSLGAEGDGRYISAKYSRPLPEKYPAGEFKWKWGLARVDAAGLEWLQQGLWWLAQIRSDLKVRESGRYSGGSGFTTNCFPTYLETAPPSLRLLTASGATLIDIKAERASSYSGSWRDEFGPEQYLGFAHQLYQANEGVLLSERVSDVSLSQVLASLPDLISHLQAGRMSPQLAQAIVRSAGDSGDVGFLPLLQAMDALLPDPATFELEWHRLNAALEVLSDASDLASFRRKSELEAQMATVEQSMRDHLWGWLREPLSFAMQQLEVADDVAALSEWAQQAGEPGALWALARLRQIDVAAWQQVLSQVFREQVRWRENIIRYLAYQDRELANALLEGLPRLQQLKLMPSLVGNQSAANMDELTIQSLLDTIRAQSLNAQARLGALRKLIPKNEPLSIERVEIDQVLLELLQTEMNPSHDPWPERYLVHDAALFLLLRNQLPVPVERYIEAANARWNEFSFGSYLALMLHIAVVNESSAARRWLLDWGQQYIELDAGAWGRFAECIYAADLHSLGPFLQRLATMDAQAQEGGSALGKGRKPELMHGERYHMARRIIAVWSESDPLTRAKCELLLGFNFSYRYGPDSLYHPTQRVQERLLAQVQQLSVRERQAFLAFVEWCETAISPDTLGYSNRQYFEWVRRTFTTEAGA</sequence>
<protein>
    <recommendedName>
        <fullName evidence="3">FG-GAP repeat protein</fullName>
    </recommendedName>
</protein>
<organism evidence="1 2">
    <name type="scientific">Thalassobacterium maritimum</name>
    <dbReference type="NCBI Taxonomy" id="3041265"/>
    <lineage>
        <taxon>Bacteria</taxon>
        <taxon>Pseudomonadati</taxon>
        <taxon>Verrucomicrobiota</taxon>
        <taxon>Opitutia</taxon>
        <taxon>Puniceicoccales</taxon>
        <taxon>Coraliomargaritaceae</taxon>
        <taxon>Thalassobacterium</taxon>
    </lineage>
</organism>
<proteinExistence type="predicted"/>
<comment type="caution">
    <text evidence="1">The sequence shown here is derived from an EMBL/GenBank/DDBJ whole genome shotgun (WGS) entry which is preliminary data.</text>
</comment>
<evidence type="ECO:0000313" key="1">
    <source>
        <dbReference type="EMBL" id="MDQ8209020.1"/>
    </source>
</evidence>
<dbReference type="RefSeq" id="WP_308951783.1">
    <property type="nucleotide sequence ID" value="NZ_JARXHW010000048.1"/>
</dbReference>
<name>A0ABU1AY06_9BACT</name>
<dbReference type="Proteomes" id="UP001225316">
    <property type="component" value="Unassembled WGS sequence"/>
</dbReference>